<accession>A0A226EGJ1</accession>
<organism evidence="3 4">
    <name type="scientific">Folsomia candida</name>
    <name type="common">Springtail</name>
    <dbReference type="NCBI Taxonomy" id="158441"/>
    <lineage>
        <taxon>Eukaryota</taxon>
        <taxon>Metazoa</taxon>
        <taxon>Ecdysozoa</taxon>
        <taxon>Arthropoda</taxon>
        <taxon>Hexapoda</taxon>
        <taxon>Collembola</taxon>
        <taxon>Entomobryomorpha</taxon>
        <taxon>Isotomoidea</taxon>
        <taxon>Isotomidae</taxon>
        <taxon>Proisotominae</taxon>
        <taxon>Folsomia</taxon>
    </lineage>
</organism>
<feature type="signal peptide" evidence="2">
    <location>
        <begin position="1"/>
        <end position="26"/>
    </location>
</feature>
<dbReference type="AlphaFoldDB" id="A0A226EGJ1"/>
<feature type="region of interest" description="Disordered" evidence="1">
    <location>
        <begin position="79"/>
        <end position="139"/>
    </location>
</feature>
<gene>
    <name evidence="3" type="ORF">Fcan01_09374</name>
</gene>
<name>A0A226EGJ1_FOLCA</name>
<proteinExistence type="predicted"/>
<evidence type="ECO:0000313" key="4">
    <source>
        <dbReference type="Proteomes" id="UP000198287"/>
    </source>
</evidence>
<feature type="chain" id="PRO_5012398166" evidence="2">
    <location>
        <begin position="27"/>
        <end position="483"/>
    </location>
</feature>
<evidence type="ECO:0000256" key="1">
    <source>
        <dbReference type="SAM" id="MobiDB-lite"/>
    </source>
</evidence>
<dbReference type="EMBL" id="LNIX01000004">
    <property type="protein sequence ID" value="OXA56440.1"/>
    <property type="molecule type" value="Genomic_DNA"/>
</dbReference>
<reference evidence="3 4" key="1">
    <citation type="submission" date="2015-12" db="EMBL/GenBank/DDBJ databases">
        <title>The genome of Folsomia candida.</title>
        <authorList>
            <person name="Faddeeva A."/>
            <person name="Derks M.F."/>
            <person name="Anvar Y."/>
            <person name="Smit S."/>
            <person name="Van Straalen N."/>
            <person name="Roelofs D."/>
        </authorList>
    </citation>
    <scope>NUCLEOTIDE SEQUENCE [LARGE SCALE GENOMIC DNA]</scope>
    <source>
        <strain evidence="3 4">VU population</strain>
        <tissue evidence="3">Whole body</tissue>
    </source>
</reference>
<comment type="caution">
    <text evidence="3">The sequence shown here is derived from an EMBL/GenBank/DDBJ whole genome shotgun (WGS) entry which is preliminary data.</text>
</comment>
<protein>
    <submittedName>
        <fullName evidence="3">Uncharacterized protein</fullName>
    </submittedName>
</protein>
<evidence type="ECO:0000313" key="3">
    <source>
        <dbReference type="EMBL" id="OXA56440.1"/>
    </source>
</evidence>
<keyword evidence="4" id="KW-1185">Reference proteome</keyword>
<keyword evidence="2" id="KW-0732">Signal</keyword>
<feature type="compositionally biased region" description="Basic and acidic residues" evidence="1">
    <location>
        <begin position="118"/>
        <end position="130"/>
    </location>
</feature>
<evidence type="ECO:0000256" key="2">
    <source>
        <dbReference type="SAM" id="SignalP"/>
    </source>
</evidence>
<sequence>MQSSLFPTLVILSLLVAITFLRPIHAQDEIDQEDDAADSFADDIDIEESPRYKRLSNVGINLKPLEFIKKDDDEIENARIKKVAPQDDGDSFRSDPGMAGLNQDDDDDLGLSGKNSKPQKDHKDKIHKANDLSTVPQGLGESCNSHNAERITNYLENVDQSDDQAALDGVMDLVSGPPDKSFCDYRQFLTCRNEICEYWTSGVIEKIPVGSKTTYIIESGQNCGGISYPKYFDTRVQLQCINEDGTYCSKSTPKICPCSKTDPNCAQTNEVARPKSKPHKKKHEESMQADYRGYGPSSYGQRCTQFYACSSVDHMTCQPDHFSMRVAQIQQDSFADQDHLAFHDYDASAQIQEDEDYEAQMRGLYQQAPKKHFRCRCDTGWAPYIQSNGFISCKVAAGHQCENSTYCASHHCIGHKCNLPNKFLFFININDHLLVTKPNGGGTGLSANVDSGAVHDKPLKLLMSLFIPIVELQMFWYIFWDQE</sequence>
<dbReference type="Proteomes" id="UP000198287">
    <property type="component" value="Unassembled WGS sequence"/>
</dbReference>